<evidence type="ECO:0000313" key="5">
    <source>
        <dbReference type="EMBL" id="MFL0251654.1"/>
    </source>
</evidence>
<dbReference type="Gene3D" id="3.40.50.1000">
    <property type="entry name" value="HAD superfamily/HAD-like"/>
    <property type="match status" value="1"/>
</dbReference>
<dbReference type="SUPFAM" id="SSF56784">
    <property type="entry name" value="HAD-like"/>
    <property type="match status" value="1"/>
</dbReference>
<evidence type="ECO:0000313" key="6">
    <source>
        <dbReference type="Proteomes" id="UP001623592"/>
    </source>
</evidence>
<dbReference type="SFLD" id="SFLDG01129">
    <property type="entry name" value="C1.5:_HAD__Beta-PGM__Phosphata"/>
    <property type="match status" value="1"/>
</dbReference>
<dbReference type="RefSeq" id="WP_406788304.1">
    <property type="nucleotide sequence ID" value="NZ_JBJIAA010000011.1"/>
</dbReference>
<dbReference type="InterPro" id="IPR051400">
    <property type="entry name" value="HAD-like_hydrolase"/>
</dbReference>
<keyword evidence="3 5" id="KW-0378">Hydrolase</keyword>
<keyword evidence="2" id="KW-0479">Metal-binding</keyword>
<protein>
    <submittedName>
        <fullName evidence="5">HAD family hydrolase</fullName>
        <ecNumber evidence="5">3.1.3.-</ecNumber>
    </submittedName>
</protein>
<dbReference type="Gene3D" id="1.10.150.520">
    <property type="match status" value="1"/>
</dbReference>
<dbReference type="PANTHER" id="PTHR46470:SF2">
    <property type="entry name" value="GLYCERALDEHYDE 3-PHOSPHATE PHOSPHATASE"/>
    <property type="match status" value="1"/>
</dbReference>
<organism evidence="5 6">
    <name type="scientific">Clostridium neuense</name>
    <dbReference type="NCBI Taxonomy" id="1728934"/>
    <lineage>
        <taxon>Bacteria</taxon>
        <taxon>Bacillati</taxon>
        <taxon>Bacillota</taxon>
        <taxon>Clostridia</taxon>
        <taxon>Eubacteriales</taxon>
        <taxon>Clostridiaceae</taxon>
        <taxon>Clostridium</taxon>
    </lineage>
</organism>
<dbReference type="PANTHER" id="PTHR46470">
    <property type="entry name" value="N-ACYLNEURAMINATE-9-PHOSPHATASE"/>
    <property type="match status" value="1"/>
</dbReference>
<accession>A0ABW8TL49</accession>
<dbReference type="Pfam" id="PF13419">
    <property type="entry name" value="HAD_2"/>
    <property type="match status" value="1"/>
</dbReference>
<dbReference type="InterPro" id="IPR006439">
    <property type="entry name" value="HAD-SF_hydro_IA"/>
</dbReference>
<reference evidence="5 6" key="1">
    <citation type="submission" date="2024-11" db="EMBL/GenBank/DDBJ databases">
        <authorList>
            <person name="Heng Y.C."/>
            <person name="Lim A.C.H."/>
            <person name="Lee J.K.Y."/>
            <person name="Kittelmann S."/>
        </authorList>
    </citation>
    <scope>NUCLEOTIDE SEQUENCE [LARGE SCALE GENOMIC DNA]</scope>
    <source>
        <strain evidence="5 6">WILCCON 0114</strain>
    </source>
</reference>
<comment type="caution">
    <text evidence="5">The sequence shown here is derived from an EMBL/GenBank/DDBJ whole genome shotgun (WGS) entry which is preliminary data.</text>
</comment>
<name>A0ABW8TL49_9CLOT</name>
<dbReference type="Proteomes" id="UP001623592">
    <property type="component" value="Unassembled WGS sequence"/>
</dbReference>
<dbReference type="InterPro" id="IPR036412">
    <property type="entry name" value="HAD-like_sf"/>
</dbReference>
<keyword evidence="6" id="KW-1185">Reference proteome</keyword>
<sequence>MIRLIVFDLDDTLYNEFEFVKNGFKEVAKYLSNKYAIHIDELYKKMRELLNKYGRGTIFDRLCEEYSFNEEIMNLVEIYRSAEGKLKLYDDSYEVLKKLQYNYNLGIITDGKSSVQWNKIKSLDIENYFDKIIVTDDFGREYWKPHEYSYKKMLEYFNCKPHEAVYIGDNPAKDFIGARKVGFYTVRIIRECGDNMKLKEEKGYEADFTINNLNELINIIKNI</sequence>
<proteinExistence type="predicted"/>
<evidence type="ECO:0000256" key="1">
    <source>
        <dbReference type="ARBA" id="ARBA00001946"/>
    </source>
</evidence>
<dbReference type="EC" id="3.1.3.-" evidence="5"/>
<evidence type="ECO:0000256" key="4">
    <source>
        <dbReference type="ARBA" id="ARBA00022842"/>
    </source>
</evidence>
<dbReference type="InterPro" id="IPR023214">
    <property type="entry name" value="HAD_sf"/>
</dbReference>
<evidence type="ECO:0000256" key="2">
    <source>
        <dbReference type="ARBA" id="ARBA00022723"/>
    </source>
</evidence>
<evidence type="ECO:0000256" key="3">
    <source>
        <dbReference type="ARBA" id="ARBA00022801"/>
    </source>
</evidence>
<keyword evidence="4" id="KW-0460">Magnesium</keyword>
<dbReference type="SFLD" id="SFLDS00003">
    <property type="entry name" value="Haloacid_Dehalogenase"/>
    <property type="match status" value="1"/>
</dbReference>
<dbReference type="NCBIfam" id="TIGR01549">
    <property type="entry name" value="HAD-SF-IA-v1"/>
    <property type="match status" value="1"/>
</dbReference>
<dbReference type="InterPro" id="IPR041492">
    <property type="entry name" value="HAD_2"/>
</dbReference>
<dbReference type="EMBL" id="JBJIAA010000011">
    <property type="protein sequence ID" value="MFL0251654.1"/>
    <property type="molecule type" value="Genomic_DNA"/>
</dbReference>
<comment type="cofactor">
    <cofactor evidence="1">
        <name>Mg(2+)</name>
        <dbReference type="ChEBI" id="CHEBI:18420"/>
    </cofactor>
</comment>
<gene>
    <name evidence="5" type="ORF">ACJDT4_14620</name>
</gene>
<dbReference type="GO" id="GO:0016787">
    <property type="term" value="F:hydrolase activity"/>
    <property type="evidence" value="ECO:0007669"/>
    <property type="project" value="UniProtKB-KW"/>
</dbReference>